<reference evidence="3 4" key="1">
    <citation type="submission" date="2019-03" db="EMBL/GenBank/DDBJ databases">
        <title>Draft genome sequence data and analysis of a Fermenting Bacterium, Soehngenia longevitae strain 1933PT, isolated from petroleum reservoir in Azerbaijan.</title>
        <authorList>
            <person name="Grouzdev D.S."/>
            <person name="Bidzhieva S.K."/>
            <person name="Sokolova D.S."/>
            <person name="Tourova T.P."/>
            <person name="Poltaraus A.B."/>
            <person name="Nazina T.N."/>
        </authorList>
    </citation>
    <scope>NUCLEOTIDE SEQUENCE [LARGE SCALE GENOMIC DNA]</scope>
    <source>
        <strain evidence="3 4">1933P</strain>
    </source>
</reference>
<dbReference type="AlphaFoldDB" id="A0A4Z0D439"/>
<evidence type="ECO:0000313" key="4">
    <source>
        <dbReference type="Proteomes" id="UP000298381"/>
    </source>
</evidence>
<dbReference type="EMBL" id="SRIB01000011">
    <property type="protein sequence ID" value="TFZ39556.1"/>
    <property type="molecule type" value="Genomic_DNA"/>
</dbReference>
<comment type="caution">
    <text evidence="3">The sequence shown here is derived from an EMBL/GenBank/DDBJ whole genome shotgun (WGS) entry which is preliminary data.</text>
</comment>
<dbReference type="Proteomes" id="UP000298381">
    <property type="component" value="Unassembled WGS sequence"/>
</dbReference>
<protein>
    <recommendedName>
        <fullName evidence="2">RND related beta-barrel domain-containing protein</fullName>
    </recommendedName>
</protein>
<accession>A0A4Z0D439</accession>
<keyword evidence="1" id="KW-0812">Transmembrane</keyword>
<organism evidence="3 4">
    <name type="scientific">Soehngenia longivitae</name>
    <dbReference type="NCBI Taxonomy" id="2562294"/>
    <lineage>
        <taxon>Bacteria</taxon>
        <taxon>Bacillati</taxon>
        <taxon>Bacillota</taxon>
        <taxon>Tissierellia</taxon>
        <taxon>Tissierellales</taxon>
        <taxon>Tissierellaceae</taxon>
        <taxon>Soehngenia</taxon>
    </lineage>
</organism>
<keyword evidence="1" id="KW-1133">Transmembrane helix</keyword>
<keyword evidence="4" id="KW-1185">Reference proteome</keyword>
<name>A0A4Z0D439_9FIRM</name>
<gene>
    <name evidence="3" type="ORF">E4100_07985</name>
</gene>
<dbReference type="OrthoDB" id="1834786at2"/>
<feature type="transmembrane region" description="Helical" evidence="1">
    <location>
        <begin position="9"/>
        <end position="30"/>
    </location>
</feature>
<dbReference type="InterPro" id="IPR058729">
    <property type="entry name" value="Beta-barrel_RND-rel"/>
</dbReference>
<dbReference type="RefSeq" id="WP_135271520.1">
    <property type="nucleotide sequence ID" value="NZ_SRIB01000011.1"/>
</dbReference>
<sequence length="310" mass="35708">MKENKRKIILFLSILITIFFIILAIPILSFSKVNSSKPEKILYEKKYSFNSVIIRDEVIQFDNGEISNLEKNVPENKIVPKGSYIGKVVTTNGQNHEIYSNCSGFVSYHIDGIENINIDVIKRMDDKDFDYLFNEETYENSQGIKIIDSYIWHLIVDVDDNIYDTYMENDNIRIQIDNGVNNYIDTSLIAKLETENHSILVLKSDNFIHEFLNQRKLDINIIAIQEEAYKIPNTALTQKDGVIGVFVKEYYGVVGFRPVEIIDTDDNFIYVNLGDKNGNIVINEENKKTIDEHSEIILDPQSVVYGSIIK</sequence>
<evidence type="ECO:0000256" key="1">
    <source>
        <dbReference type="SAM" id="Phobius"/>
    </source>
</evidence>
<evidence type="ECO:0000259" key="2">
    <source>
        <dbReference type="Pfam" id="PF26011"/>
    </source>
</evidence>
<proteinExistence type="predicted"/>
<feature type="domain" description="RND related beta-barrel" evidence="2">
    <location>
        <begin position="152"/>
        <end position="223"/>
    </location>
</feature>
<keyword evidence="1" id="KW-0472">Membrane</keyword>
<dbReference type="Pfam" id="PF26011">
    <property type="entry name" value="Beta-barrel_RND_rel"/>
    <property type="match status" value="1"/>
</dbReference>
<evidence type="ECO:0000313" key="3">
    <source>
        <dbReference type="EMBL" id="TFZ39556.1"/>
    </source>
</evidence>